<feature type="region of interest" description="Disordered" evidence="1">
    <location>
        <begin position="739"/>
        <end position="808"/>
    </location>
</feature>
<dbReference type="GO" id="GO:0005085">
    <property type="term" value="F:guanyl-nucleotide exchange factor activity"/>
    <property type="evidence" value="ECO:0007669"/>
    <property type="project" value="InterPro"/>
</dbReference>
<dbReference type="PANTHER" id="PTHR12673">
    <property type="entry name" value="FACIOGENITAL DYSPLASIA PROTEIN"/>
    <property type="match status" value="1"/>
</dbReference>
<feature type="compositionally biased region" description="Low complexity" evidence="1">
    <location>
        <begin position="776"/>
        <end position="791"/>
    </location>
</feature>
<evidence type="ECO:0000259" key="2">
    <source>
        <dbReference type="PROSITE" id="PS50010"/>
    </source>
</evidence>
<feature type="region of interest" description="Disordered" evidence="1">
    <location>
        <begin position="287"/>
        <end position="368"/>
    </location>
</feature>
<evidence type="ECO:0000256" key="1">
    <source>
        <dbReference type="SAM" id="MobiDB-lite"/>
    </source>
</evidence>
<name>A0A1Y2C5Z2_9BASI</name>
<dbReference type="PROSITE" id="PS50010">
    <property type="entry name" value="DH_2"/>
    <property type="match status" value="1"/>
</dbReference>
<accession>A0A1Y2C5Z2</accession>
<feature type="compositionally biased region" description="Low complexity" evidence="1">
    <location>
        <begin position="312"/>
        <end position="330"/>
    </location>
</feature>
<dbReference type="InterPro" id="IPR000219">
    <property type="entry name" value="DH_dom"/>
</dbReference>
<feature type="region of interest" description="Disordered" evidence="1">
    <location>
        <begin position="898"/>
        <end position="983"/>
    </location>
</feature>
<reference evidence="3 4" key="1">
    <citation type="submission" date="2016-07" db="EMBL/GenBank/DDBJ databases">
        <title>Pervasive Adenine N6-methylation of Active Genes in Fungi.</title>
        <authorList>
            <consortium name="DOE Joint Genome Institute"/>
            <person name="Mondo S.J."/>
            <person name="Dannebaum R.O."/>
            <person name="Kuo R.C."/>
            <person name="Labutti K."/>
            <person name="Haridas S."/>
            <person name="Kuo A."/>
            <person name="Salamov A."/>
            <person name="Ahrendt S.R."/>
            <person name="Lipzen A."/>
            <person name="Sullivan W."/>
            <person name="Andreopoulos W.B."/>
            <person name="Clum A."/>
            <person name="Lindquist E."/>
            <person name="Daum C."/>
            <person name="Ramamoorthy G.K."/>
            <person name="Gryganskyi A."/>
            <person name="Culley D."/>
            <person name="Magnuson J.K."/>
            <person name="James T.Y."/>
            <person name="O'Malley M.A."/>
            <person name="Stajich J.E."/>
            <person name="Spatafora J.W."/>
            <person name="Visel A."/>
            <person name="Grigoriev I.V."/>
        </authorList>
    </citation>
    <scope>NUCLEOTIDE SEQUENCE [LARGE SCALE GENOMIC DNA]</scope>
    <source>
        <strain evidence="3 4">62-1032</strain>
    </source>
</reference>
<dbReference type="EMBL" id="MCGR01000132">
    <property type="protein sequence ID" value="ORY42449.1"/>
    <property type="molecule type" value="Genomic_DNA"/>
</dbReference>
<feature type="compositionally biased region" description="Low complexity" evidence="1">
    <location>
        <begin position="910"/>
        <end position="928"/>
    </location>
</feature>
<dbReference type="Gene3D" id="3.80.10.10">
    <property type="entry name" value="Ribonuclease Inhibitor"/>
    <property type="match status" value="1"/>
</dbReference>
<protein>
    <recommendedName>
        <fullName evidence="2">DH domain-containing protein</fullName>
    </recommendedName>
</protein>
<dbReference type="SUPFAM" id="SSF52058">
    <property type="entry name" value="L domain-like"/>
    <property type="match status" value="1"/>
</dbReference>
<sequence length="1447" mass="153747">MAALADTPPRQARPVLPPKSSARTSIVVQGDIFEADGTSRSRSASTASLAPSLTGKRSSNLVASTSTSTPSPPLPLSSTTPLLGLSQPRPRNPPTRTPSLSNTASASSRASSSVFTPSSSAIRGSAYSRDGDTTDWATGSERENGKEELDFESAAEGALESADESAVEGSRIGGRRFLRHGSGSPRRQPIAAIRIDEPSTQLGFGLGGLGIAGWEGTTSADGSPLVGFGESDDLQRDMEEFSRFARSLPSPIPPLSARSQVNGGWTSLPPDLQAIAGVAPLPLSATPSPANSPLVQSSPSVDTRASRRREASTGSRSSEGRSPSVPRPSVQPNSASSSPGQFFDASSSLHPPAISTRSPLAAEESDAYLSESGVEDFLSDDDDGVGGESYARHYLPFAAGLGISGVPGERFLGSAPAGGRRDWDEEEVLDATDGKAGVVDWSESAIERMVVPTDTTHIILARSTTPRQVPLLLRKVIPTLALGLVVLDISNCSLLEVPLAIASCSSLQELDIKGNVMATRTLPAFLATLPALRVLIADACGLTELPSSLSQLTRLHTLSIRFNALRALPSWICRLEQLETLAVDGNPFHFTWSKVISPIVARQPGAQLERRGTQATQASSVVGSSEEGGRTHESARSSLASSVGVPLARSLELPPGLSSPPPPSVPDLRSVASKASLRSVSATQPFTSPPPSFTNISESLPASPIPGQHSFSTPPPASAPHVSLAEAQARLRHQSDRIASPALSQSVPPTPPSATDSASSSSKKWSSKIFKKAGARLRSGSSSSRPGMESRGYSEPITKAEESEVQATPPLPKIRSRVLSRPGKLPPALALKEEERNMGKRRSFLQLDTSPVLGGEVMSTSPIPASPVDTKAGLRSVMAYLRDLEDLSTNLTLPAIPLDSASPSPVLRHSPSLGSISPSPSPTPSLGIRRAQSSRRLPSRIGRSQSGRFSQFMDDEGAVTSGRATPLPAESSATSSTAATTSSEEAAVLKLKDDATKREKVVKEIVDTEKSYLKGLQELCDIYIVAGSVPVNSNSGRKDTVLPGAERRAVFGNVEAIRDFHEKIFLPDLLEAVQSSPAPSLPSADTSAVARDVARVFVRHAAFLKIYSSYVNGFDAALARIQSWAMDSTRPTTSSGASPQIGSGSPHAFDPSAAIVTHLSTNKRKRIKSYLKVSFHRLCDEVERPLIPPSLLLQQRCKANPGHSQISLESYLLLPVQRVPRYRMLLESLVACTPLPPRSTSMDLLTPSPSVPIALEPNPIIQEALDLIADVATAMNEKKRETEGRAQLLYWQGRIGNRFRSPLVQPHRTLLRSGTWTLVRTVKRSSTYIDQSLASSTSSNTETETVHTLHNEAANQNLIALLCTDLLVLAKEPANPSDQQATVDLYTVLRLSPGQIPRPPPASLFGSDHSMLRITCDSRAILYIQCARKSEAVSWMNAINTQVTLNT</sequence>
<evidence type="ECO:0000313" key="4">
    <source>
        <dbReference type="Proteomes" id="UP000193467"/>
    </source>
</evidence>
<dbReference type="OrthoDB" id="660555at2759"/>
<dbReference type="STRING" id="106004.A0A1Y2C5Z2"/>
<feature type="compositionally biased region" description="Low complexity" evidence="1">
    <location>
        <begin position="76"/>
        <end position="89"/>
    </location>
</feature>
<keyword evidence="4" id="KW-1185">Reference proteome</keyword>
<dbReference type="PANTHER" id="PTHR12673:SF270">
    <property type="entry name" value="FYVE-TYPE DOMAIN-CONTAINING PROTEIN"/>
    <property type="match status" value="1"/>
</dbReference>
<feature type="compositionally biased region" description="Low complexity" evidence="1">
    <location>
        <begin position="97"/>
        <end position="121"/>
    </location>
</feature>
<feature type="compositionally biased region" description="Polar residues" evidence="1">
    <location>
        <begin position="331"/>
        <end position="349"/>
    </location>
</feature>
<gene>
    <name evidence="3" type="ORF">BCR35DRAFT_41254</name>
</gene>
<dbReference type="Pfam" id="PF00621">
    <property type="entry name" value="RhoGEF"/>
    <property type="match status" value="1"/>
</dbReference>
<feature type="region of interest" description="Disordered" evidence="1">
    <location>
        <begin position="1"/>
        <end position="188"/>
    </location>
</feature>
<organism evidence="3 4">
    <name type="scientific">Leucosporidium creatinivorum</name>
    <dbReference type="NCBI Taxonomy" id="106004"/>
    <lineage>
        <taxon>Eukaryota</taxon>
        <taxon>Fungi</taxon>
        <taxon>Dikarya</taxon>
        <taxon>Basidiomycota</taxon>
        <taxon>Pucciniomycotina</taxon>
        <taxon>Microbotryomycetes</taxon>
        <taxon>Leucosporidiales</taxon>
        <taxon>Leucosporidium</taxon>
    </lineage>
</organism>
<dbReference type="Gene3D" id="1.20.900.10">
    <property type="entry name" value="Dbl homology (DH) domain"/>
    <property type="match status" value="1"/>
</dbReference>
<dbReference type="GO" id="GO:0005737">
    <property type="term" value="C:cytoplasm"/>
    <property type="evidence" value="ECO:0007669"/>
    <property type="project" value="TreeGrafter"/>
</dbReference>
<feature type="compositionally biased region" description="Basic residues" evidence="1">
    <location>
        <begin position="765"/>
        <end position="775"/>
    </location>
</feature>
<proteinExistence type="predicted"/>
<feature type="domain" description="DH" evidence="2">
    <location>
        <begin position="997"/>
        <end position="1278"/>
    </location>
</feature>
<feature type="compositionally biased region" description="Low complexity" evidence="1">
    <location>
        <begin position="38"/>
        <end position="54"/>
    </location>
</feature>
<dbReference type="CDD" id="cd00160">
    <property type="entry name" value="RhoGEF"/>
    <property type="match status" value="1"/>
</dbReference>
<dbReference type="InterPro" id="IPR032675">
    <property type="entry name" value="LRR_dom_sf"/>
</dbReference>
<dbReference type="InterPro" id="IPR035899">
    <property type="entry name" value="DBL_dom_sf"/>
</dbReference>
<dbReference type="InterPro" id="IPR051092">
    <property type="entry name" value="FYVE_RhoGEF_PH"/>
</dbReference>
<feature type="compositionally biased region" description="Low complexity" evidence="1">
    <location>
        <begin position="969"/>
        <end position="983"/>
    </location>
</feature>
<dbReference type="InParanoid" id="A0A1Y2C5Z2"/>
<dbReference type="Proteomes" id="UP000193467">
    <property type="component" value="Unassembled WGS sequence"/>
</dbReference>
<feature type="region of interest" description="Disordered" evidence="1">
    <location>
        <begin position="606"/>
        <end position="722"/>
    </location>
</feature>
<dbReference type="SUPFAM" id="SSF48065">
    <property type="entry name" value="DBL homology domain (DH-domain)"/>
    <property type="match status" value="1"/>
</dbReference>
<feature type="compositionally biased region" description="Low complexity" evidence="1">
    <location>
        <begin position="753"/>
        <end position="764"/>
    </location>
</feature>
<comment type="caution">
    <text evidence="3">The sequence shown here is derived from an EMBL/GenBank/DDBJ whole genome shotgun (WGS) entry which is preliminary data.</text>
</comment>
<dbReference type="SMART" id="SM00325">
    <property type="entry name" value="RhoGEF"/>
    <property type="match status" value="1"/>
</dbReference>
<evidence type="ECO:0000313" key="3">
    <source>
        <dbReference type="EMBL" id="ORY42449.1"/>
    </source>
</evidence>